<sequence>MGSLKKTNNHYPSQFLSRRRLYFSFSQVTTPGSNLTTLFVTVLAPGCKNFIVPLRDSAFTLLRRHLPSLDMTATPPLVTRSAHSATTAMSLLRTAVVTVVENVY</sequence>
<gene>
    <name evidence="1" type="ORF">Sradi_0357600</name>
</gene>
<reference evidence="1" key="1">
    <citation type="submission" date="2020-06" db="EMBL/GenBank/DDBJ databases">
        <authorList>
            <person name="Li T."/>
            <person name="Hu X."/>
            <person name="Zhang T."/>
            <person name="Song X."/>
            <person name="Zhang H."/>
            <person name="Dai N."/>
            <person name="Sheng W."/>
            <person name="Hou X."/>
            <person name="Wei L."/>
        </authorList>
    </citation>
    <scope>NUCLEOTIDE SEQUENCE</scope>
    <source>
        <strain evidence="1">G02</strain>
        <tissue evidence="1">Leaf</tissue>
    </source>
</reference>
<protein>
    <submittedName>
        <fullName evidence="1">Uncharacterized protein</fullName>
    </submittedName>
</protein>
<comment type="caution">
    <text evidence="1">The sequence shown here is derived from an EMBL/GenBank/DDBJ whole genome shotgun (WGS) entry which is preliminary data.</text>
</comment>
<proteinExistence type="predicted"/>
<name>A0AAW2W3R4_SESRA</name>
<reference evidence="1" key="2">
    <citation type="journal article" date="2024" name="Plant">
        <title>Genomic evolution and insights into agronomic trait innovations of Sesamum species.</title>
        <authorList>
            <person name="Miao H."/>
            <person name="Wang L."/>
            <person name="Qu L."/>
            <person name="Liu H."/>
            <person name="Sun Y."/>
            <person name="Le M."/>
            <person name="Wang Q."/>
            <person name="Wei S."/>
            <person name="Zheng Y."/>
            <person name="Lin W."/>
            <person name="Duan Y."/>
            <person name="Cao H."/>
            <person name="Xiong S."/>
            <person name="Wang X."/>
            <person name="Wei L."/>
            <person name="Li C."/>
            <person name="Ma Q."/>
            <person name="Ju M."/>
            <person name="Zhao R."/>
            <person name="Li G."/>
            <person name="Mu C."/>
            <person name="Tian Q."/>
            <person name="Mei H."/>
            <person name="Zhang T."/>
            <person name="Gao T."/>
            <person name="Zhang H."/>
        </authorList>
    </citation>
    <scope>NUCLEOTIDE SEQUENCE</scope>
    <source>
        <strain evidence="1">G02</strain>
    </source>
</reference>
<dbReference type="EMBL" id="JACGWJ010000002">
    <property type="protein sequence ID" value="KAL0436497.1"/>
    <property type="molecule type" value="Genomic_DNA"/>
</dbReference>
<evidence type="ECO:0000313" key="1">
    <source>
        <dbReference type="EMBL" id="KAL0436497.1"/>
    </source>
</evidence>
<accession>A0AAW2W3R4</accession>
<dbReference type="AlphaFoldDB" id="A0AAW2W3R4"/>
<organism evidence="1">
    <name type="scientific">Sesamum radiatum</name>
    <name type="common">Black benniseed</name>
    <dbReference type="NCBI Taxonomy" id="300843"/>
    <lineage>
        <taxon>Eukaryota</taxon>
        <taxon>Viridiplantae</taxon>
        <taxon>Streptophyta</taxon>
        <taxon>Embryophyta</taxon>
        <taxon>Tracheophyta</taxon>
        <taxon>Spermatophyta</taxon>
        <taxon>Magnoliopsida</taxon>
        <taxon>eudicotyledons</taxon>
        <taxon>Gunneridae</taxon>
        <taxon>Pentapetalae</taxon>
        <taxon>asterids</taxon>
        <taxon>lamiids</taxon>
        <taxon>Lamiales</taxon>
        <taxon>Pedaliaceae</taxon>
        <taxon>Sesamum</taxon>
    </lineage>
</organism>